<evidence type="ECO:0000313" key="1">
    <source>
        <dbReference type="EMBL" id="KAH3864723.1"/>
    </source>
</evidence>
<dbReference type="AlphaFoldDB" id="A0A9D4LVW9"/>
<accession>A0A9D4LVW9</accession>
<dbReference type="EMBL" id="JAIWYP010000002">
    <property type="protein sequence ID" value="KAH3864723.1"/>
    <property type="molecule type" value="Genomic_DNA"/>
</dbReference>
<reference evidence="1" key="1">
    <citation type="journal article" date="2019" name="bioRxiv">
        <title>The Genome of the Zebra Mussel, Dreissena polymorpha: A Resource for Invasive Species Research.</title>
        <authorList>
            <person name="McCartney M.A."/>
            <person name="Auch B."/>
            <person name="Kono T."/>
            <person name="Mallez S."/>
            <person name="Zhang Y."/>
            <person name="Obille A."/>
            <person name="Becker A."/>
            <person name="Abrahante J.E."/>
            <person name="Garbe J."/>
            <person name="Badalamenti J.P."/>
            <person name="Herman A."/>
            <person name="Mangelson H."/>
            <person name="Liachko I."/>
            <person name="Sullivan S."/>
            <person name="Sone E.D."/>
            <person name="Koren S."/>
            <person name="Silverstein K.A.T."/>
            <person name="Beckman K.B."/>
            <person name="Gohl D.M."/>
        </authorList>
    </citation>
    <scope>NUCLEOTIDE SEQUENCE</scope>
    <source>
        <strain evidence="1">Duluth1</strain>
        <tissue evidence="1">Whole animal</tissue>
    </source>
</reference>
<comment type="caution">
    <text evidence="1">The sequence shown here is derived from an EMBL/GenBank/DDBJ whole genome shotgun (WGS) entry which is preliminary data.</text>
</comment>
<name>A0A9D4LVW9_DREPO</name>
<organism evidence="1 2">
    <name type="scientific">Dreissena polymorpha</name>
    <name type="common">Zebra mussel</name>
    <name type="synonym">Mytilus polymorpha</name>
    <dbReference type="NCBI Taxonomy" id="45954"/>
    <lineage>
        <taxon>Eukaryota</taxon>
        <taxon>Metazoa</taxon>
        <taxon>Spiralia</taxon>
        <taxon>Lophotrochozoa</taxon>
        <taxon>Mollusca</taxon>
        <taxon>Bivalvia</taxon>
        <taxon>Autobranchia</taxon>
        <taxon>Heteroconchia</taxon>
        <taxon>Euheterodonta</taxon>
        <taxon>Imparidentia</taxon>
        <taxon>Neoheterodontei</taxon>
        <taxon>Myida</taxon>
        <taxon>Dreissenoidea</taxon>
        <taxon>Dreissenidae</taxon>
        <taxon>Dreissena</taxon>
    </lineage>
</organism>
<proteinExistence type="predicted"/>
<sequence>MYMDCSSLFQSGFHQRLTEALHSGCLQPRGDVGEHRSPASQDLQIQTLPLPCHIIGYTIWNCLKFGVKYWTTRHVMFNIGKQEMWCNILFNMICFLNEGHNDV</sequence>
<keyword evidence="2" id="KW-1185">Reference proteome</keyword>
<protein>
    <submittedName>
        <fullName evidence="1">Uncharacterized protein</fullName>
    </submittedName>
</protein>
<gene>
    <name evidence="1" type="ORF">DPMN_027749</name>
</gene>
<dbReference type="Proteomes" id="UP000828390">
    <property type="component" value="Unassembled WGS sequence"/>
</dbReference>
<evidence type="ECO:0000313" key="2">
    <source>
        <dbReference type="Proteomes" id="UP000828390"/>
    </source>
</evidence>
<reference evidence="1" key="2">
    <citation type="submission" date="2020-11" db="EMBL/GenBank/DDBJ databases">
        <authorList>
            <person name="McCartney M.A."/>
            <person name="Auch B."/>
            <person name="Kono T."/>
            <person name="Mallez S."/>
            <person name="Becker A."/>
            <person name="Gohl D.M."/>
            <person name="Silverstein K.A.T."/>
            <person name="Koren S."/>
            <person name="Bechman K.B."/>
            <person name="Herman A."/>
            <person name="Abrahante J.E."/>
            <person name="Garbe J."/>
        </authorList>
    </citation>
    <scope>NUCLEOTIDE SEQUENCE</scope>
    <source>
        <strain evidence="1">Duluth1</strain>
        <tissue evidence="1">Whole animal</tissue>
    </source>
</reference>